<dbReference type="GO" id="GO:0003678">
    <property type="term" value="F:DNA helicase activity"/>
    <property type="evidence" value="ECO:0007669"/>
    <property type="project" value="TreeGrafter"/>
</dbReference>
<dbReference type="InterPro" id="IPR027417">
    <property type="entry name" value="P-loop_NTPase"/>
</dbReference>
<name>A0AAJ0X8N8_9GAMM</name>
<accession>A0AAJ0X8N8</accession>
<evidence type="ECO:0000313" key="7">
    <source>
        <dbReference type="Proteomes" id="UP001296776"/>
    </source>
</evidence>
<keyword evidence="7" id="KW-1185">Reference proteome</keyword>
<dbReference type="GO" id="GO:0016818">
    <property type="term" value="F:hydrolase activity, acting on acid anhydrides, in phosphorus-containing anhydrides"/>
    <property type="evidence" value="ECO:0007669"/>
    <property type="project" value="InterPro"/>
</dbReference>
<feature type="domain" description="Helicase ATP-binding" evidence="5">
    <location>
        <begin position="35"/>
        <end position="296"/>
    </location>
</feature>
<dbReference type="InterPro" id="IPR011545">
    <property type="entry name" value="DEAD/DEAH_box_helicase_dom"/>
</dbReference>
<evidence type="ECO:0000256" key="2">
    <source>
        <dbReference type="ARBA" id="ARBA00022801"/>
    </source>
</evidence>
<dbReference type="Pfam" id="PF00270">
    <property type="entry name" value="DEAD"/>
    <property type="match status" value="1"/>
</dbReference>
<comment type="similarity">
    <text evidence="4">Belongs to the helicase family. DinG subfamily.</text>
</comment>
<keyword evidence="2" id="KW-0378">Hydrolase</keyword>
<dbReference type="InterPro" id="IPR014013">
    <property type="entry name" value="Helic_SF1/SF2_ATP-bd_DinG/Rad3"/>
</dbReference>
<dbReference type="Gene3D" id="3.40.50.300">
    <property type="entry name" value="P-loop containing nucleotide triphosphate hydrolases"/>
    <property type="match status" value="2"/>
</dbReference>
<keyword evidence="1" id="KW-0547">Nucleotide-binding</keyword>
<dbReference type="AlphaFoldDB" id="A0AAJ0X8N8"/>
<dbReference type="GO" id="GO:0005524">
    <property type="term" value="F:ATP binding"/>
    <property type="evidence" value="ECO:0007669"/>
    <property type="project" value="UniProtKB-KW"/>
</dbReference>
<dbReference type="GO" id="GO:0003676">
    <property type="term" value="F:nucleic acid binding"/>
    <property type="evidence" value="ECO:0007669"/>
    <property type="project" value="InterPro"/>
</dbReference>
<organism evidence="6 7">
    <name type="scientific">Halochromatium glycolicum</name>
    <dbReference type="NCBI Taxonomy" id="85075"/>
    <lineage>
        <taxon>Bacteria</taxon>
        <taxon>Pseudomonadati</taxon>
        <taxon>Pseudomonadota</taxon>
        <taxon>Gammaproteobacteria</taxon>
        <taxon>Chromatiales</taxon>
        <taxon>Chromatiaceae</taxon>
        <taxon>Halochromatium</taxon>
    </lineage>
</organism>
<dbReference type="EMBL" id="NRSJ01000002">
    <property type="protein sequence ID" value="MBK1703278.1"/>
    <property type="molecule type" value="Genomic_DNA"/>
</dbReference>
<protein>
    <submittedName>
        <fullName evidence="6">Helicase</fullName>
    </submittedName>
</protein>
<gene>
    <name evidence="6" type="ORF">CKO40_01605</name>
</gene>
<evidence type="ECO:0000256" key="1">
    <source>
        <dbReference type="ARBA" id="ARBA00022741"/>
    </source>
</evidence>
<dbReference type="GO" id="GO:0006281">
    <property type="term" value="P:DNA repair"/>
    <property type="evidence" value="ECO:0007669"/>
    <property type="project" value="TreeGrafter"/>
</dbReference>
<evidence type="ECO:0000256" key="4">
    <source>
        <dbReference type="ARBA" id="ARBA00038058"/>
    </source>
</evidence>
<dbReference type="SMART" id="SM00491">
    <property type="entry name" value="HELICc2"/>
    <property type="match status" value="1"/>
</dbReference>
<dbReference type="Pfam" id="PF13307">
    <property type="entry name" value="Helicase_C_2"/>
    <property type="match status" value="1"/>
</dbReference>
<dbReference type="InterPro" id="IPR045028">
    <property type="entry name" value="DinG/Rad3-like"/>
</dbReference>
<dbReference type="PROSITE" id="PS51193">
    <property type="entry name" value="HELICASE_ATP_BIND_2"/>
    <property type="match status" value="1"/>
</dbReference>
<evidence type="ECO:0000313" key="6">
    <source>
        <dbReference type="EMBL" id="MBK1703278.1"/>
    </source>
</evidence>
<sequence>MAAEAEAEAGAEARIGAAASPAQQAAVDALAPDGALAQGLPHFHYRPQQQAMAARIAAALESGATLICEAGTGTGKTFAYLVPALLSRRKVVISTGTRNLQDQLFQRDIPLIREAMGAPIQIALLKGRANYLCRYRLDLALAEPDRQRPEARRHLQTVRDWGHSTRLGDIAELAIPEQDPVWPVVTSTADNCLGQNCPDFSGCHLLEARRRAQAAEVVVVNHHLLCADLALRDEGFGEVLPGADAFIVDEAHQLPEIAASFFGSSISARQLVEIARDIEVQYRRDADDLPALPHACDAVRLAVAELRLRLRESLGSDDRRGAWQEIEQATAVQAAIVDVSEALAGLERALEPIAERSRGLEQGVARVKSIQARLDSLIATAPDAETESVRWFDLQGRGFRFHQTPLEVSEVFCTRREQHQAAWVFTSATLAVGDSFDHFALRIGCEGVATAHWNSPFDYQRQALLYCPTPMPEPSQPGYTRRVAEVALAALEISRGRAFLLFTSHRALRAVAAWLEPRIGYPLLVQGSAPRAELIARFRALGNAVLLGTASFWEGVDVRGEALSCVIIDKLPFSSPADPVLQARVEALRRQGGNPFRDLQLPQAVIALKQGAGRLIRDPDDRGVLVVCDPRLTRRGYGRVFLDSLPPMARTDTLDDLRAFFAAQPAGDACTNASISS</sequence>
<keyword evidence="3" id="KW-0067">ATP-binding</keyword>
<proteinExistence type="inferred from homology"/>
<keyword evidence="6" id="KW-0347">Helicase</keyword>
<evidence type="ECO:0000259" key="5">
    <source>
        <dbReference type="PROSITE" id="PS51193"/>
    </source>
</evidence>
<dbReference type="PANTHER" id="PTHR11472:SF34">
    <property type="entry name" value="REGULATOR OF TELOMERE ELONGATION HELICASE 1"/>
    <property type="match status" value="1"/>
</dbReference>
<dbReference type="Proteomes" id="UP001296776">
    <property type="component" value="Unassembled WGS sequence"/>
</dbReference>
<dbReference type="SUPFAM" id="SSF52540">
    <property type="entry name" value="P-loop containing nucleoside triphosphate hydrolases"/>
    <property type="match status" value="1"/>
</dbReference>
<evidence type="ECO:0000256" key="3">
    <source>
        <dbReference type="ARBA" id="ARBA00022840"/>
    </source>
</evidence>
<dbReference type="PANTHER" id="PTHR11472">
    <property type="entry name" value="DNA REPAIR DEAD HELICASE RAD3/XP-D SUBFAMILY MEMBER"/>
    <property type="match status" value="1"/>
</dbReference>
<dbReference type="RefSeq" id="WP_200344109.1">
    <property type="nucleotide sequence ID" value="NZ_NRSJ01000002.1"/>
</dbReference>
<dbReference type="InterPro" id="IPR006555">
    <property type="entry name" value="ATP-dep_Helicase_C"/>
</dbReference>
<comment type="caution">
    <text evidence="6">The sequence shown here is derived from an EMBL/GenBank/DDBJ whole genome shotgun (WGS) entry which is preliminary data.</text>
</comment>
<reference evidence="6" key="1">
    <citation type="submission" date="2017-08" db="EMBL/GenBank/DDBJ databases">
        <authorList>
            <person name="Imhoff J.F."/>
            <person name="Rahn T."/>
            <person name="Kuenzel S."/>
            <person name="Neulinger S.C."/>
        </authorList>
    </citation>
    <scope>NUCLEOTIDE SEQUENCE</scope>
    <source>
        <strain evidence="6">DSM 11080</strain>
    </source>
</reference>
<reference evidence="6" key="2">
    <citation type="journal article" date="2020" name="Microorganisms">
        <title>Osmotic Adaptation and Compatible Solute Biosynthesis of Phototrophic Bacteria as Revealed from Genome Analyses.</title>
        <authorList>
            <person name="Imhoff J.F."/>
            <person name="Rahn T."/>
            <person name="Kunzel S."/>
            <person name="Keller A."/>
            <person name="Neulinger S.C."/>
        </authorList>
    </citation>
    <scope>NUCLEOTIDE SEQUENCE</scope>
    <source>
        <strain evidence="6">DSM 11080</strain>
    </source>
</reference>